<sequence>MIIGTYALIVVLLAVLSGWVAMKVTGKKLYTIVVPLIVLAFGYLLWTGVLENIAARRWGGTMTVTLPENTQLMGMTWKEDSLWVMYYDQASQKCIFAEDSRLGLLQGDVQVKNCKPLGLKP</sequence>
<keyword evidence="2" id="KW-0614">Plasmid</keyword>
<protein>
    <submittedName>
        <fullName evidence="2">Uncharacterized protein</fullName>
    </submittedName>
</protein>
<name>A0AAD0PWX7_PSEAV</name>
<evidence type="ECO:0000313" key="2">
    <source>
        <dbReference type="EMBL" id="AXH60289.1"/>
    </source>
</evidence>
<feature type="transmembrane region" description="Helical" evidence="1">
    <location>
        <begin position="29"/>
        <end position="46"/>
    </location>
</feature>
<dbReference type="EMBL" id="CP031226">
    <property type="protein sequence ID" value="AXH60289.1"/>
    <property type="molecule type" value="Genomic_DNA"/>
</dbReference>
<reference evidence="2 3" key="1">
    <citation type="journal article" date="2011" name="PLoS Pathog.">
        <title>Dynamic evolution of pathogenicity revealed by sequencing and comparative genomics of 19 Pseudomonas syringae isolates.</title>
        <authorList>
            <person name="Baltrus D.A."/>
            <person name="Nishimura M.T."/>
            <person name="Romanchuk A."/>
            <person name="Chang J.H."/>
            <person name="Mukhtar M.S."/>
            <person name="Cherkis K."/>
            <person name="Roach J."/>
            <person name="Grant S.R."/>
            <person name="Jones C.D."/>
            <person name="Dangl J.L."/>
        </authorList>
    </citation>
    <scope>NUCLEOTIDE SEQUENCE [LARGE SCALE GENOMIC DNA]</scope>
    <source>
        <strain evidence="2 3">M301315</strain>
    </source>
</reference>
<accession>A0AAD0PWX7</accession>
<evidence type="ECO:0000256" key="1">
    <source>
        <dbReference type="SAM" id="Phobius"/>
    </source>
</evidence>
<evidence type="ECO:0000313" key="3">
    <source>
        <dbReference type="Proteomes" id="UP000006426"/>
    </source>
</evidence>
<dbReference type="RefSeq" id="WP_005742576.1">
    <property type="nucleotide sequence ID" value="NZ_CP031226.1"/>
</dbReference>
<keyword evidence="1" id="KW-1133">Transmembrane helix</keyword>
<keyword evidence="1" id="KW-0472">Membrane</keyword>
<keyword evidence="1" id="KW-0812">Transmembrane</keyword>
<dbReference type="Proteomes" id="UP000006426">
    <property type="component" value="Plasmid pmppla107"/>
</dbReference>
<dbReference type="GeneID" id="39473795"/>
<gene>
    <name evidence="2" type="ORF">PLA107_034475</name>
</gene>
<proteinExistence type="predicted"/>
<geneLocation type="plasmid" evidence="3">
    <name>pmppla107</name>
</geneLocation>
<dbReference type="AlphaFoldDB" id="A0AAD0PWX7"/>
<feature type="transmembrane region" description="Helical" evidence="1">
    <location>
        <begin position="6"/>
        <end position="22"/>
    </location>
</feature>
<organism evidence="2 3">
    <name type="scientific">Pseudomonas amygdali pv. lachrymans str. M301315</name>
    <dbReference type="NCBI Taxonomy" id="629260"/>
    <lineage>
        <taxon>Bacteria</taxon>
        <taxon>Pseudomonadati</taxon>
        <taxon>Pseudomonadota</taxon>
        <taxon>Gammaproteobacteria</taxon>
        <taxon>Pseudomonadales</taxon>
        <taxon>Pseudomonadaceae</taxon>
        <taxon>Pseudomonas</taxon>
        <taxon>Pseudomonas amygdali</taxon>
    </lineage>
</organism>